<name>A0A2N5M965_9BACI</name>
<feature type="domain" description="DUF1510" evidence="3">
    <location>
        <begin position="119"/>
        <end position="210"/>
    </location>
</feature>
<evidence type="ECO:0000259" key="3">
    <source>
        <dbReference type="Pfam" id="PF07423"/>
    </source>
</evidence>
<keyword evidence="5" id="KW-1185">Reference proteome</keyword>
<organism evidence="4 5">
    <name type="scientific">Peribacillus deserti</name>
    <dbReference type="NCBI Taxonomy" id="673318"/>
    <lineage>
        <taxon>Bacteria</taxon>
        <taxon>Bacillati</taxon>
        <taxon>Bacillota</taxon>
        <taxon>Bacilli</taxon>
        <taxon>Bacillales</taxon>
        <taxon>Bacillaceae</taxon>
        <taxon>Peribacillus</taxon>
    </lineage>
</organism>
<comment type="caution">
    <text evidence="4">The sequence shown here is derived from an EMBL/GenBank/DDBJ whole genome shotgun (WGS) entry which is preliminary data.</text>
</comment>
<keyword evidence="2" id="KW-0812">Transmembrane</keyword>
<feature type="compositionally biased region" description="Polar residues" evidence="1">
    <location>
        <begin position="119"/>
        <end position="139"/>
    </location>
</feature>
<evidence type="ECO:0000313" key="5">
    <source>
        <dbReference type="Proteomes" id="UP000234748"/>
    </source>
</evidence>
<dbReference type="Proteomes" id="UP000234748">
    <property type="component" value="Unassembled WGS sequence"/>
</dbReference>
<dbReference type="InterPro" id="IPR009988">
    <property type="entry name" value="DUF1510"/>
</dbReference>
<feature type="region of interest" description="Disordered" evidence="1">
    <location>
        <begin position="49"/>
        <end position="139"/>
    </location>
</feature>
<reference evidence="4 5" key="1">
    <citation type="submission" date="2017-11" db="EMBL/GenBank/DDBJ databases">
        <title>Comparitive Functional Genomics of Dry Heat Resistant strains isolated from the Viking Spacecraft.</title>
        <authorList>
            <person name="Seuylemezian A."/>
            <person name="Cooper K."/>
            <person name="Vaishampayan P."/>
        </authorList>
    </citation>
    <scope>NUCLEOTIDE SEQUENCE [LARGE SCALE GENOMIC DNA]</scope>
    <source>
        <strain evidence="4 5">V1-29</strain>
    </source>
</reference>
<feature type="compositionally biased region" description="Basic and acidic residues" evidence="1">
    <location>
        <begin position="53"/>
        <end position="106"/>
    </location>
</feature>
<dbReference type="Pfam" id="PF07423">
    <property type="entry name" value="DUF1510"/>
    <property type="match status" value="1"/>
</dbReference>
<keyword evidence="2" id="KW-0472">Membrane</keyword>
<accession>A0A2N5M965</accession>
<gene>
    <name evidence="4" type="ORF">CUU66_04970</name>
</gene>
<dbReference type="OrthoDB" id="2168558at2"/>
<keyword evidence="2" id="KW-1133">Transmembrane helix</keyword>
<protein>
    <submittedName>
        <fullName evidence="4">DNA primase</fullName>
    </submittedName>
</protein>
<evidence type="ECO:0000313" key="4">
    <source>
        <dbReference type="EMBL" id="PLT30906.1"/>
    </source>
</evidence>
<dbReference type="RefSeq" id="WP_101640569.1">
    <property type="nucleotide sequence ID" value="NZ_PGUY01000014.1"/>
</dbReference>
<sequence length="216" mass="24159">MDRDLNKTTTRIDKTKQRKANRIYNILIVIVSVLILSVAAFIFLGGGSNQASKETKSETPKTEAASKDDNRKEKEKAAKKNEEEKVDLSSRDLESAKESDPDKVTEVSDNDANVKRAYTNESWKPVGTTQQGEHTASYDQGSVDWKEMEKALAYGSKIDPANLTVWWIENNGTPNSAVGTVSAKDNDQAYRVHIEWVDGQGWKPVKVQELKVNDKK</sequence>
<proteinExistence type="predicted"/>
<dbReference type="AlphaFoldDB" id="A0A2N5M965"/>
<evidence type="ECO:0000256" key="1">
    <source>
        <dbReference type="SAM" id="MobiDB-lite"/>
    </source>
</evidence>
<dbReference type="EMBL" id="PGUY01000014">
    <property type="protein sequence ID" value="PLT30906.1"/>
    <property type="molecule type" value="Genomic_DNA"/>
</dbReference>
<feature type="transmembrane region" description="Helical" evidence="2">
    <location>
        <begin position="23"/>
        <end position="44"/>
    </location>
</feature>
<evidence type="ECO:0000256" key="2">
    <source>
        <dbReference type="SAM" id="Phobius"/>
    </source>
</evidence>